<evidence type="ECO:0000256" key="1">
    <source>
        <dbReference type="ARBA" id="ARBA00004123"/>
    </source>
</evidence>
<dbReference type="GO" id="GO:0005634">
    <property type="term" value="C:nucleus"/>
    <property type="evidence" value="ECO:0007669"/>
    <property type="project" value="UniProtKB-SubCell"/>
</dbReference>
<comment type="caution">
    <text evidence="9">The sequence shown here is derived from an EMBL/GenBank/DDBJ whole genome shotgun (WGS) entry which is preliminary data.</text>
</comment>
<keyword evidence="10" id="KW-1185">Reference proteome</keyword>
<keyword evidence="3" id="KW-0677">Repeat</keyword>
<reference evidence="9" key="1">
    <citation type="journal article" date="2023" name="Mol. Phylogenet. Evol.">
        <title>Genome-scale phylogeny and comparative genomics of the fungal order Sordariales.</title>
        <authorList>
            <person name="Hensen N."/>
            <person name="Bonometti L."/>
            <person name="Westerberg I."/>
            <person name="Brannstrom I.O."/>
            <person name="Guillou S."/>
            <person name="Cros-Aarteil S."/>
            <person name="Calhoun S."/>
            <person name="Haridas S."/>
            <person name="Kuo A."/>
            <person name="Mondo S."/>
            <person name="Pangilinan J."/>
            <person name="Riley R."/>
            <person name="LaButti K."/>
            <person name="Andreopoulos B."/>
            <person name="Lipzen A."/>
            <person name="Chen C."/>
            <person name="Yan M."/>
            <person name="Daum C."/>
            <person name="Ng V."/>
            <person name="Clum A."/>
            <person name="Steindorff A."/>
            <person name="Ohm R.A."/>
            <person name="Martin F."/>
            <person name="Silar P."/>
            <person name="Natvig D.O."/>
            <person name="Lalanne C."/>
            <person name="Gautier V."/>
            <person name="Ament-Velasquez S.L."/>
            <person name="Kruys A."/>
            <person name="Hutchinson M.I."/>
            <person name="Powell A.J."/>
            <person name="Barry K."/>
            <person name="Miller A.N."/>
            <person name="Grigoriev I.V."/>
            <person name="Debuchy R."/>
            <person name="Gladieux P."/>
            <person name="Hiltunen Thoren M."/>
            <person name="Johannesson H."/>
        </authorList>
    </citation>
    <scope>NUCLEOTIDE SEQUENCE</scope>
    <source>
        <strain evidence="9">CBS 958.72</strain>
    </source>
</reference>
<dbReference type="InterPro" id="IPR007219">
    <property type="entry name" value="XnlR_reg_dom"/>
</dbReference>
<feature type="region of interest" description="Disordered" evidence="7">
    <location>
        <begin position="97"/>
        <end position="134"/>
    </location>
</feature>
<keyword evidence="4" id="KW-0863">Zinc-finger</keyword>
<evidence type="ECO:0000313" key="9">
    <source>
        <dbReference type="EMBL" id="KAK3382144.1"/>
    </source>
</evidence>
<keyword evidence="6" id="KW-0539">Nucleus</keyword>
<sequence length="485" mass="54275">MRVLVNASSSLSRAAASRAFASHSTPLPSYLGPSTVDSMQVWRHIYDQDAPDPNELPLGLVAGRRSDWGHWDARDTGIDERTAPLCRTLAAAAGPPSPLMAAVSGEVKGNPTESEEDVAADRSDDDPLPPEKHNVIQMPVGEATPKLTDAEESVAADSAVTLSWSSALEQSCLHFFSPYRFAKFIELYWSVWHPNVNILHRPTFDPRNSKSILLAAMALIRACVSPDPVDNEDAKLWFNCVEEMVFTDDDFCSDTEPAGEAAPPLSILASRPKLQALQAAYIVCLCQNWEGSDAGKRHIRRHRFSKVVSVSFLAKSRRTSCLQLALVARDLGIEVARHPDYSKQFKHEFNWTEYVVREELIRIFIWVFLLDTAFVIFNNLPHRMVIKETKMHMASPEACFQAATAEDVLLRDAIEDVFIDTLSIDTQEKFSQLGPLNLFSIASAFHYMIFQHQNLFGVEGQLVPIRNGLRNWIAIWDRISTLRGL</sequence>
<proteinExistence type="predicted"/>
<evidence type="ECO:0000256" key="6">
    <source>
        <dbReference type="ARBA" id="ARBA00023242"/>
    </source>
</evidence>
<evidence type="ECO:0000256" key="4">
    <source>
        <dbReference type="ARBA" id="ARBA00022771"/>
    </source>
</evidence>
<dbReference type="AlphaFoldDB" id="A0AAE0NII6"/>
<evidence type="ECO:0000256" key="5">
    <source>
        <dbReference type="ARBA" id="ARBA00022833"/>
    </source>
</evidence>
<evidence type="ECO:0000256" key="3">
    <source>
        <dbReference type="ARBA" id="ARBA00022737"/>
    </source>
</evidence>
<dbReference type="GO" id="GO:0000785">
    <property type="term" value="C:chromatin"/>
    <property type="evidence" value="ECO:0007669"/>
    <property type="project" value="TreeGrafter"/>
</dbReference>
<comment type="subcellular location">
    <subcellularLocation>
        <location evidence="1">Nucleus</location>
    </subcellularLocation>
</comment>
<keyword evidence="2" id="KW-0479">Metal-binding</keyword>
<evidence type="ECO:0000256" key="2">
    <source>
        <dbReference type="ARBA" id="ARBA00022723"/>
    </source>
</evidence>
<protein>
    <recommendedName>
        <fullName evidence="8">Xylanolytic transcriptional activator regulatory domain-containing protein</fullName>
    </recommendedName>
</protein>
<feature type="domain" description="Xylanolytic transcriptional activator regulatory" evidence="8">
    <location>
        <begin position="185"/>
        <end position="396"/>
    </location>
</feature>
<feature type="compositionally biased region" description="Acidic residues" evidence="7">
    <location>
        <begin position="113"/>
        <end position="128"/>
    </location>
</feature>
<dbReference type="EMBL" id="JAULSN010000001">
    <property type="protein sequence ID" value="KAK3382144.1"/>
    <property type="molecule type" value="Genomic_DNA"/>
</dbReference>
<evidence type="ECO:0000313" key="10">
    <source>
        <dbReference type="Proteomes" id="UP001287356"/>
    </source>
</evidence>
<dbReference type="PANTHER" id="PTHR40626">
    <property type="entry name" value="MIP31509P"/>
    <property type="match status" value="1"/>
</dbReference>
<evidence type="ECO:0000256" key="7">
    <source>
        <dbReference type="SAM" id="MobiDB-lite"/>
    </source>
</evidence>
<dbReference type="GO" id="GO:0000978">
    <property type="term" value="F:RNA polymerase II cis-regulatory region sequence-specific DNA binding"/>
    <property type="evidence" value="ECO:0007669"/>
    <property type="project" value="InterPro"/>
</dbReference>
<keyword evidence="5" id="KW-0862">Zinc</keyword>
<dbReference type="InterPro" id="IPR051059">
    <property type="entry name" value="VerF-like"/>
</dbReference>
<dbReference type="Pfam" id="PF04082">
    <property type="entry name" value="Fungal_trans"/>
    <property type="match status" value="1"/>
</dbReference>
<gene>
    <name evidence="9" type="ORF">B0T24DRAFT_714289</name>
</gene>
<accession>A0AAE0NII6</accession>
<dbReference type="GO" id="GO:0000981">
    <property type="term" value="F:DNA-binding transcription factor activity, RNA polymerase II-specific"/>
    <property type="evidence" value="ECO:0007669"/>
    <property type="project" value="InterPro"/>
</dbReference>
<reference evidence="9" key="2">
    <citation type="submission" date="2023-06" db="EMBL/GenBank/DDBJ databases">
        <authorList>
            <consortium name="Lawrence Berkeley National Laboratory"/>
            <person name="Haridas S."/>
            <person name="Hensen N."/>
            <person name="Bonometti L."/>
            <person name="Westerberg I."/>
            <person name="Brannstrom I.O."/>
            <person name="Guillou S."/>
            <person name="Cros-Aarteil S."/>
            <person name="Calhoun S."/>
            <person name="Kuo A."/>
            <person name="Mondo S."/>
            <person name="Pangilinan J."/>
            <person name="Riley R."/>
            <person name="Labutti K."/>
            <person name="Andreopoulos B."/>
            <person name="Lipzen A."/>
            <person name="Chen C."/>
            <person name="Yanf M."/>
            <person name="Daum C."/>
            <person name="Ng V."/>
            <person name="Clum A."/>
            <person name="Steindorff A."/>
            <person name="Ohm R."/>
            <person name="Martin F."/>
            <person name="Silar P."/>
            <person name="Natvig D."/>
            <person name="Lalanne C."/>
            <person name="Gautier V."/>
            <person name="Ament-Velasquez S.L."/>
            <person name="Kruys A."/>
            <person name="Hutchinson M.I."/>
            <person name="Powell A.J."/>
            <person name="Barry K."/>
            <person name="Miller A.N."/>
            <person name="Grigoriev I.V."/>
            <person name="Debuchy R."/>
            <person name="Gladieux P."/>
            <person name="Thoren M.H."/>
            <person name="Johannesson H."/>
        </authorList>
    </citation>
    <scope>NUCLEOTIDE SEQUENCE</scope>
    <source>
        <strain evidence="9">CBS 958.72</strain>
    </source>
</reference>
<name>A0AAE0NII6_9PEZI</name>
<evidence type="ECO:0000259" key="8">
    <source>
        <dbReference type="Pfam" id="PF04082"/>
    </source>
</evidence>
<dbReference type="Proteomes" id="UP001287356">
    <property type="component" value="Unassembled WGS sequence"/>
</dbReference>
<dbReference type="PANTHER" id="PTHR40626:SF3">
    <property type="entry name" value="TRANSCRIPTION FACTOR WITH C2H2 AND ZN(2)-CYS(6) DNA BINDING DOMAIN (EUROFUNG)-RELATED"/>
    <property type="match status" value="1"/>
</dbReference>
<dbReference type="GO" id="GO:0008270">
    <property type="term" value="F:zinc ion binding"/>
    <property type="evidence" value="ECO:0007669"/>
    <property type="project" value="UniProtKB-KW"/>
</dbReference>
<dbReference type="GO" id="GO:0006351">
    <property type="term" value="P:DNA-templated transcription"/>
    <property type="evidence" value="ECO:0007669"/>
    <property type="project" value="InterPro"/>
</dbReference>
<organism evidence="9 10">
    <name type="scientific">Lasiosphaeria ovina</name>
    <dbReference type="NCBI Taxonomy" id="92902"/>
    <lineage>
        <taxon>Eukaryota</taxon>
        <taxon>Fungi</taxon>
        <taxon>Dikarya</taxon>
        <taxon>Ascomycota</taxon>
        <taxon>Pezizomycotina</taxon>
        <taxon>Sordariomycetes</taxon>
        <taxon>Sordariomycetidae</taxon>
        <taxon>Sordariales</taxon>
        <taxon>Lasiosphaeriaceae</taxon>
        <taxon>Lasiosphaeria</taxon>
    </lineage>
</organism>